<accession>A0ABV9UES9</accession>
<feature type="transmembrane region" description="Helical" evidence="1">
    <location>
        <begin position="303"/>
        <end position="321"/>
    </location>
</feature>
<reference evidence="3" key="1">
    <citation type="journal article" date="2019" name="Int. J. Syst. Evol. Microbiol.">
        <title>The Global Catalogue of Microorganisms (GCM) 10K type strain sequencing project: providing services to taxonomists for standard genome sequencing and annotation.</title>
        <authorList>
            <consortium name="The Broad Institute Genomics Platform"/>
            <consortium name="The Broad Institute Genome Sequencing Center for Infectious Disease"/>
            <person name="Wu L."/>
            <person name="Ma J."/>
        </authorList>
    </citation>
    <scope>NUCLEOTIDE SEQUENCE [LARGE SCALE GENOMIC DNA]</scope>
    <source>
        <strain evidence="3">KLKA75</strain>
    </source>
</reference>
<keyword evidence="1" id="KW-1133">Transmembrane helix</keyword>
<proteinExistence type="predicted"/>
<feature type="transmembrane region" description="Helical" evidence="1">
    <location>
        <begin position="121"/>
        <end position="142"/>
    </location>
</feature>
<name>A0ABV9UES9_9ACTN</name>
<comment type="caution">
    <text evidence="2">The sequence shown here is derived from an EMBL/GenBank/DDBJ whole genome shotgun (WGS) entry which is preliminary data.</text>
</comment>
<keyword evidence="1" id="KW-0472">Membrane</keyword>
<feature type="transmembrane region" description="Helical" evidence="1">
    <location>
        <begin position="162"/>
        <end position="183"/>
    </location>
</feature>
<sequence>MIWFTWRMHRAQVYVGLALVALVMAVFLPYGEAVRGSYASHGVAACLATDTGGDRCQTALQAFMAQFNEVANHLSTWFSPLPGLIGAIVGAGLLGREYEQGTWRLAWTQSVPRVRWFTQRIALVGAGIVVVCAALSLVFRWFRAPVDDVSGRFAPGAFDLEGLSLIGYTLYAFALGVLAGLLLRRTVPAIVVAFAGFMAVRMPVEFWLRQRYQAPVSRLSAPTLHQTVGPSAVPVTPGKPGWTLGYDLVDASGRTLSNAQQAALQDRTQAMHDPDAYLRSLGLQLKTVYQPASRFWTFQLTEFSIFAGLALVLLAVAVHRLRRRCI</sequence>
<dbReference type="EMBL" id="JBHSIT010000017">
    <property type="protein sequence ID" value="MFC4913491.1"/>
    <property type="molecule type" value="Genomic_DNA"/>
</dbReference>
<keyword evidence="3" id="KW-1185">Reference proteome</keyword>
<gene>
    <name evidence="2" type="ORF">ACFPCY_39765</name>
</gene>
<dbReference type="RefSeq" id="WP_378264461.1">
    <property type="nucleotide sequence ID" value="NZ_JBHSIT010000017.1"/>
</dbReference>
<evidence type="ECO:0000256" key="1">
    <source>
        <dbReference type="SAM" id="Phobius"/>
    </source>
</evidence>
<evidence type="ECO:0000313" key="2">
    <source>
        <dbReference type="EMBL" id="MFC4913491.1"/>
    </source>
</evidence>
<feature type="transmembrane region" description="Helical" evidence="1">
    <location>
        <begin position="12"/>
        <end position="30"/>
    </location>
</feature>
<dbReference type="Proteomes" id="UP001595872">
    <property type="component" value="Unassembled WGS sequence"/>
</dbReference>
<evidence type="ECO:0000313" key="3">
    <source>
        <dbReference type="Proteomes" id="UP001595872"/>
    </source>
</evidence>
<protein>
    <recommendedName>
        <fullName evidence="4">ABC transporter permease</fullName>
    </recommendedName>
</protein>
<organism evidence="2 3">
    <name type="scientific">Actinomadura gamaensis</name>
    <dbReference type="NCBI Taxonomy" id="1763541"/>
    <lineage>
        <taxon>Bacteria</taxon>
        <taxon>Bacillati</taxon>
        <taxon>Actinomycetota</taxon>
        <taxon>Actinomycetes</taxon>
        <taxon>Streptosporangiales</taxon>
        <taxon>Thermomonosporaceae</taxon>
        <taxon>Actinomadura</taxon>
    </lineage>
</organism>
<evidence type="ECO:0008006" key="4">
    <source>
        <dbReference type="Google" id="ProtNLM"/>
    </source>
</evidence>
<feature type="transmembrane region" description="Helical" evidence="1">
    <location>
        <begin position="77"/>
        <end position="95"/>
    </location>
</feature>
<keyword evidence="1" id="KW-0812">Transmembrane</keyword>
<feature type="transmembrane region" description="Helical" evidence="1">
    <location>
        <begin position="190"/>
        <end position="208"/>
    </location>
</feature>